<protein>
    <submittedName>
        <fullName evidence="1">F-box domain-containing protein</fullName>
    </submittedName>
</protein>
<name>A0A8H6XYH2_9AGAR</name>
<dbReference type="Gene3D" id="3.80.10.10">
    <property type="entry name" value="Ribonuclease Inhibitor"/>
    <property type="match status" value="1"/>
</dbReference>
<keyword evidence="2" id="KW-1185">Reference proteome</keyword>
<dbReference type="AlphaFoldDB" id="A0A8H6XYH2"/>
<dbReference type="InterPro" id="IPR032675">
    <property type="entry name" value="LRR_dom_sf"/>
</dbReference>
<dbReference type="Proteomes" id="UP000623467">
    <property type="component" value="Unassembled WGS sequence"/>
</dbReference>
<comment type="caution">
    <text evidence="1">The sequence shown here is derived from an EMBL/GenBank/DDBJ whole genome shotgun (WGS) entry which is preliminary data.</text>
</comment>
<sequence length="479" mass="54104">MSTSTIRSSMNDRMNQLATRLSALEIQPILPTEKDDSHRDSESTQPSAIYRIPTELVCEIFSLTLPHIRHINQTPIEQPPWRLAHICQQWRAAALSNPLFWSNITLYSPPTGWRGQSCPPLMVKTQLLRSGTAPLHIILDSRASDLPDSCPSESIDLLIDQSHRWETVRLLLYNTVAPRLATRLRRMTGKFPMLRTLEIISRSNFGHIVGDIFSIAPSLRAVFLTDDNNVSSFLPKTQLPLSQLTHFRGAYYRSEDCLQIFQAVPNLVECSMSSGSPHYSNGRYILLPHLLRLSIGGDILASITAPSLQELWISGHGVLSLLVFIQRSGSLGELRKLVVDHYSVPVDLIPILQSLPTLRTFFVTFSHSTHSYERDLFNALHITEGSPIICPNLTHIAAGGPEDFAIDAFVHMVESRWHTVDPPPTLLFMRAFYTSRRRRRPQLTKAEQRIRRMRGEGLDTAVDAKLTPSRDNYLGINRP</sequence>
<organism evidence="1 2">
    <name type="scientific">Mycena sanguinolenta</name>
    <dbReference type="NCBI Taxonomy" id="230812"/>
    <lineage>
        <taxon>Eukaryota</taxon>
        <taxon>Fungi</taxon>
        <taxon>Dikarya</taxon>
        <taxon>Basidiomycota</taxon>
        <taxon>Agaricomycotina</taxon>
        <taxon>Agaricomycetes</taxon>
        <taxon>Agaricomycetidae</taxon>
        <taxon>Agaricales</taxon>
        <taxon>Marasmiineae</taxon>
        <taxon>Mycenaceae</taxon>
        <taxon>Mycena</taxon>
    </lineage>
</organism>
<dbReference type="OrthoDB" id="3365698at2759"/>
<reference evidence="1" key="1">
    <citation type="submission" date="2020-05" db="EMBL/GenBank/DDBJ databases">
        <title>Mycena genomes resolve the evolution of fungal bioluminescence.</title>
        <authorList>
            <person name="Tsai I.J."/>
        </authorList>
    </citation>
    <scope>NUCLEOTIDE SEQUENCE</scope>
    <source>
        <strain evidence="1">160909Yilan</strain>
    </source>
</reference>
<proteinExistence type="predicted"/>
<dbReference type="SUPFAM" id="SSF52047">
    <property type="entry name" value="RNI-like"/>
    <property type="match status" value="1"/>
</dbReference>
<accession>A0A8H6XYH2</accession>
<gene>
    <name evidence="1" type="ORF">MSAN_01624300</name>
</gene>
<evidence type="ECO:0000313" key="1">
    <source>
        <dbReference type="EMBL" id="KAF7350640.1"/>
    </source>
</evidence>
<dbReference type="EMBL" id="JACAZH010000014">
    <property type="protein sequence ID" value="KAF7350640.1"/>
    <property type="molecule type" value="Genomic_DNA"/>
</dbReference>
<evidence type="ECO:0000313" key="2">
    <source>
        <dbReference type="Proteomes" id="UP000623467"/>
    </source>
</evidence>